<dbReference type="PANTHER" id="PTHR33204">
    <property type="entry name" value="TRANSCRIPTIONAL REGULATOR, MARR FAMILY"/>
    <property type="match status" value="1"/>
</dbReference>
<dbReference type="InterPro" id="IPR036390">
    <property type="entry name" value="WH_DNA-bd_sf"/>
</dbReference>
<gene>
    <name evidence="5" type="ORF">HMPREF1526_00758</name>
</gene>
<evidence type="ECO:0000256" key="3">
    <source>
        <dbReference type="ARBA" id="ARBA00023163"/>
    </source>
</evidence>
<proteinExistence type="predicted"/>
<accession>R8W567</accession>
<evidence type="ECO:0000313" key="6">
    <source>
        <dbReference type="Proteomes" id="UP000013981"/>
    </source>
</evidence>
<protein>
    <recommendedName>
        <fullName evidence="4">HTH hxlR-type domain-containing protein</fullName>
    </recommendedName>
</protein>
<comment type="caution">
    <text evidence="5">The sequence shown here is derived from an EMBL/GenBank/DDBJ whole genome shotgun (WGS) entry which is preliminary data.</text>
</comment>
<evidence type="ECO:0000259" key="4">
    <source>
        <dbReference type="PROSITE" id="PS51118"/>
    </source>
</evidence>
<evidence type="ECO:0000256" key="2">
    <source>
        <dbReference type="ARBA" id="ARBA00023125"/>
    </source>
</evidence>
<keyword evidence="2" id="KW-0238">DNA-binding</keyword>
<dbReference type="InterPro" id="IPR036388">
    <property type="entry name" value="WH-like_DNA-bd_sf"/>
</dbReference>
<evidence type="ECO:0000256" key="1">
    <source>
        <dbReference type="ARBA" id="ARBA00023015"/>
    </source>
</evidence>
<reference evidence="5 6" key="1">
    <citation type="submission" date="2013-01" db="EMBL/GenBank/DDBJ databases">
        <title>The Genome Sequence of Butyricicoccus pullicaecorum 1.2.</title>
        <authorList>
            <consortium name="The Broad Institute Genome Sequencing Platform"/>
            <person name="Earl A."/>
            <person name="Ward D."/>
            <person name="Feldgarden M."/>
            <person name="Gevers D."/>
            <person name="Van Immerseel F."/>
            <person name="Eeckhaut V."/>
            <person name="Walker B."/>
            <person name="Young S.K."/>
            <person name="Zeng Q."/>
            <person name="Gargeya S."/>
            <person name="Fitzgerald M."/>
            <person name="Haas B."/>
            <person name="Abouelleil A."/>
            <person name="Alvarado L."/>
            <person name="Arachchi H.M."/>
            <person name="Berlin A.M."/>
            <person name="Chapman S.B."/>
            <person name="Dewar J."/>
            <person name="Goldberg J."/>
            <person name="Griggs A."/>
            <person name="Gujja S."/>
            <person name="Hansen M."/>
            <person name="Howarth C."/>
            <person name="Imamovic A."/>
            <person name="Larimer J."/>
            <person name="McCowan C."/>
            <person name="Murphy C."/>
            <person name="Neiman D."/>
            <person name="Pearson M."/>
            <person name="Priest M."/>
            <person name="Roberts A."/>
            <person name="Saif S."/>
            <person name="Shea T."/>
            <person name="Sisk P."/>
            <person name="Sykes S."/>
            <person name="Wortman J."/>
            <person name="Nusbaum C."/>
            <person name="Birren B."/>
        </authorList>
    </citation>
    <scope>NUCLEOTIDE SEQUENCE [LARGE SCALE GENOMIC DNA]</scope>
    <source>
        <strain evidence="5 6">1.2</strain>
    </source>
</reference>
<dbReference type="PATRIC" id="fig|1203606.4.peg.724"/>
<dbReference type="eggNOG" id="COG1733">
    <property type="taxonomic scope" value="Bacteria"/>
</dbReference>
<dbReference type="EMBL" id="AQOB01000002">
    <property type="protein sequence ID" value="EOQ40060.1"/>
    <property type="molecule type" value="Genomic_DNA"/>
</dbReference>
<dbReference type="InterPro" id="IPR002577">
    <property type="entry name" value="HTH_HxlR"/>
</dbReference>
<dbReference type="OrthoDB" id="9791143at2"/>
<dbReference type="PROSITE" id="PS51118">
    <property type="entry name" value="HTH_HXLR"/>
    <property type="match status" value="1"/>
</dbReference>
<dbReference type="SUPFAM" id="SSF46785">
    <property type="entry name" value="Winged helix' DNA-binding domain"/>
    <property type="match status" value="1"/>
</dbReference>
<dbReference type="GO" id="GO:0003677">
    <property type="term" value="F:DNA binding"/>
    <property type="evidence" value="ECO:0007669"/>
    <property type="project" value="UniProtKB-KW"/>
</dbReference>
<keyword evidence="1" id="KW-0805">Transcription regulation</keyword>
<dbReference type="Gene3D" id="1.10.10.10">
    <property type="entry name" value="Winged helix-like DNA-binding domain superfamily/Winged helix DNA-binding domain"/>
    <property type="match status" value="1"/>
</dbReference>
<evidence type="ECO:0000313" key="5">
    <source>
        <dbReference type="EMBL" id="EOQ40060.1"/>
    </source>
</evidence>
<organism evidence="5 6">
    <name type="scientific">Butyricicoccus pullicaecorum 1.2</name>
    <dbReference type="NCBI Taxonomy" id="1203606"/>
    <lineage>
        <taxon>Bacteria</taxon>
        <taxon>Bacillati</taxon>
        <taxon>Bacillota</taxon>
        <taxon>Clostridia</taxon>
        <taxon>Eubacteriales</taxon>
        <taxon>Butyricicoccaceae</taxon>
        <taxon>Butyricicoccus</taxon>
    </lineage>
</organism>
<sequence>MDSFFHDLCPLRLTMDIIGGKWKLNIICLLKDGTPWRYNAIKRAVPGITNVMLAQSLKSLEHYGILSRQQYNEVPVRVEYRLTAAGMELLELLRQLRDWGNQYMQDFSNLESHCPQCLLQESETSR</sequence>
<dbReference type="RefSeq" id="WP_016146963.1">
    <property type="nucleotide sequence ID" value="NZ_KB976103.1"/>
</dbReference>
<feature type="domain" description="HTH hxlR-type" evidence="4">
    <location>
        <begin position="9"/>
        <end position="108"/>
    </location>
</feature>
<keyword evidence="3" id="KW-0804">Transcription</keyword>
<name>R8W567_9FIRM</name>
<dbReference type="AlphaFoldDB" id="R8W567"/>
<dbReference type="Pfam" id="PF01638">
    <property type="entry name" value="HxlR"/>
    <property type="match status" value="1"/>
</dbReference>
<keyword evidence="6" id="KW-1185">Reference proteome</keyword>
<dbReference type="Proteomes" id="UP000013981">
    <property type="component" value="Unassembled WGS sequence"/>
</dbReference>
<dbReference type="HOGENOM" id="CLU_111585_5_2_9"/>